<protein>
    <submittedName>
        <fullName evidence="1">Uncharacterized protein</fullName>
    </submittedName>
</protein>
<organism evidence="1 2">
    <name type="scientific">Streptococcus mitis</name>
    <dbReference type="NCBI Taxonomy" id="28037"/>
    <lineage>
        <taxon>Bacteria</taxon>
        <taxon>Bacillati</taxon>
        <taxon>Bacillota</taxon>
        <taxon>Bacilli</taxon>
        <taxon>Lactobacillales</taxon>
        <taxon>Streptococcaceae</taxon>
        <taxon>Streptococcus</taxon>
        <taxon>Streptococcus mitis group</taxon>
    </lineage>
</organism>
<dbReference type="EMBL" id="SWFJ01000010">
    <property type="protein sequence ID" value="TKD49031.1"/>
    <property type="molecule type" value="Genomic_DNA"/>
</dbReference>
<evidence type="ECO:0000313" key="1">
    <source>
        <dbReference type="EMBL" id="TKD49031.1"/>
    </source>
</evidence>
<comment type="caution">
    <text evidence="1">The sequence shown here is derived from an EMBL/GenBank/DDBJ whole genome shotgun (WGS) entry which is preliminary data.</text>
</comment>
<reference evidence="1 2" key="1">
    <citation type="submission" date="2019-04" db="EMBL/GenBank/DDBJ databases">
        <title>Genome sequence of Streptococcus mitis strain ColumbLawn.</title>
        <authorList>
            <person name="Mungovan B.A."/>
            <person name="Maclea K.S."/>
        </authorList>
    </citation>
    <scope>NUCLEOTIDE SEQUENCE [LARGE SCALE GENOMIC DNA]</scope>
    <source>
        <strain evidence="1 2">ColumbLawn</strain>
    </source>
</reference>
<evidence type="ECO:0000313" key="2">
    <source>
        <dbReference type="Proteomes" id="UP000309542"/>
    </source>
</evidence>
<gene>
    <name evidence="1" type="ORF">FBF73_07740</name>
</gene>
<dbReference type="AlphaFoldDB" id="A0A4U1KXF5"/>
<dbReference type="Proteomes" id="UP000309542">
    <property type="component" value="Unassembled WGS sequence"/>
</dbReference>
<accession>A0A4U1KXF5</accession>
<proteinExistence type="predicted"/>
<name>A0A4U1KXF5_STRMT</name>
<sequence length="61" mass="7410">MGVSLRKRRFWHGKIIYTKTIQLLVIDGIMLAFLTFKERLTWDWILIYSGWLILNENQRVN</sequence>